<evidence type="ECO:0000313" key="2">
    <source>
        <dbReference type="Proteomes" id="UP000004994"/>
    </source>
</evidence>
<accession>A0A3Q7G4P9</accession>
<reference evidence="1" key="1">
    <citation type="journal article" date="2012" name="Nature">
        <title>The tomato genome sequence provides insights into fleshy fruit evolution.</title>
        <authorList>
            <consortium name="Tomato Genome Consortium"/>
        </authorList>
    </citation>
    <scope>NUCLEOTIDE SEQUENCE [LARGE SCALE GENOMIC DNA]</scope>
    <source>
        <strain evidence="1">cv. Heinz 1706</strain>
    </source>
</reference>
<sequence>MGWKDHFPMPCMDQMKKGGIVFLMVIRVTIKSLSNRRLKRKPLLLARVELSRSRGCLLGCRCMISILSDMVEDTIESPHAYFGKFRDAVQEFRLKMSKMYVLDLLAET</sequence>
<name>A0A3Q7G4P9_SOLLC</name>
<dbReference type="EnsemblPlants" id="Solyc04g051157.1.1">
    <property type="protein sequence ID" value="Solyc04g051157.1.1"/>
    <property type="gene ID" value="Solyc04g051157.1"/>
</dbReference>
<proteinExistence type="predicted"/>
<keyword evidence="2" id="KW-1185">Reference proteome</keyword>
<dbReference type="InParanoid" id="A0A3Q7G4P9"/>
<evidence type="ECO:0000313" key="1">
    <source>
        <dbReference type="EnsemblPlants" id="Solyc04g051157.1.1"/>
    </source>
</evidence>
<dbReference type="Proteomes" id="UP000004994">
    <property type="component" value="Chromosome 4"/>
</dbReference>
<dbReference type="Gramene" id="Solyc04g051157.1.1">
    <property type="protein sequence ID" value="Solyc04g051157.1.1"/>
    <property type="gene ID" value="Solyc04g051157.1"/>
</dbReference>
<organism evidence="1">
    <name type="scientific">Solanum lycopersicum</name>
    <name type="common">Tomato</name>
    <name type="synonym">Lycopersicon esculentum</name>
    <dbReference type="NCBI Taxonomy" id="4081"/>
    <lineage>
        <taxon>Eukaryota</taxon>
        <taxon>Viridiplantae</taxon>
        <taxon>Streptophyta</taxon>
        <taxon>Embryophyta</taxon>
        <taxon>Tracheophyta</taxon>
        <taxon>Spermatophyta</taxon>
        <taxon>Magnoliopsida</taxon>
        <taxon>eudicotyledons</taxon>
        <taxon>Gunneridae</taxon>
        <taxon>Pentapetalae</taxon>
        <taxon>asterids</taxon>
        <taxon>lamiids</taxon>
        <taxon>Solanales</taxon>
        <taxon>Solanaceae</taxon>
        <taxon>Solanoideae</taxon>
        <taxon>Solaneae</taxon>
        <taxon>Solanum</taxon>
        <taxon>Solanum subgen. Lycopersicon</taxon>
    </lineage>
</organism>
<dbReference type="AlphaFoldDB" id="A0A3Q7G4P9"/>
<reference evidence="1" key="2">
    <citation type="submission" date="2019-01" db="UniProtKB">
        <authorList>
            <consortium name="EnsemblPlants"/>
        </authorList>
    </citation>
    <scope>IDENTIFICATION</scope>
    <source>
        <strain evidence="1">cv. Heinz 1706</strain>
    </source>
</reference>
<protein>
    <submittedName>
        <fullName evidence="1">Uncharacterized protein</fullName>
    </submittedName>
</protein>